<dbReference type="RefSeq" id="WP_141200587.1">
    <property type="nucleotide sequence ID" value="NZ_CP041186.1"/>
</dbReference>
<organism evidence="2 3">
    <name type="scientific">Persicimonas caeni</name>
    <dbReference type="NCBI Taxonomy" id="2292766"/>
    <lineage>
        <taxon>Bacteria</taxon>
        <taxon>Deltaproteobacteria</taxon>
        <taxon>Bradymonadales</taxon>
        <taxon>Bradymonadaceae</taxon>
        <taxon>Persicimonas</taxon>
    </lineage>
</organism>
<keyword evidence="3" id="KW-1185">Reference proteome</keyword>
<feature type="chain" id="PRO_5030106826" evidence="1">
    <location>
        <begin position="22"/>
        <end position="265"/>
    </location>
</feature>
<dbReference type="Proteomes" id="UP000315995">
    <property type="component" value="Chromosome"/>
</dbReference>
<dbReference type="AlphaFoldDB" id="A0A4Y6Q0U4"/>
<accession>A0A5B8YFL2</accession>
<dbReference type="EMBL" id="CP041186">
    <property type="protein sequence ID" value="QDG54142.1"/>
    <property type="molecule type" value="Genomic_DNA"/>
</dbReference>
<gene>
    <name evidence="2" type="ORF">FIV42_26390</name>
</gene>
<sequence length="265" mass="29365">MSRLLGLAAAFCLALTSLSLGIDHGHAQSSKDRSPPKSQEVPSIEGVWAQKFVTTSISDPPVIGTVTSRTISFQKLSIEQNAGKLTISETPCDVRVVSDQNAVETTIPDQFVDHMGTFERDGRLVRRDDDIYLYVPKHLKFYGVRSSLGTDELPRSKGASAVYDQDKDGHPGVTIRLSGVLSGELFVIQRSWDDLRGKLLSNGEFAGHIDWHTDQIVLEKTGRIFGEMEAAKPHPDKKQSYFRMVKVDDSTTCQEIARKGDKLFD</sequence>
<reference evidence="2 3" key="1">
    <citation type="submission" date="2019-06" db="EMBL/GenBank/DDBJ databases">
        <title>Persicimonas caeni gen. nov., sp. nov., a predatory bacterium isolated from solar saltern.</title>
        <authorList>
            <person name="Wang S."/>
        </authorList>
    </citation>
    <scope>NUCLEOTIDE SEQUENCE [LARGE SCALE GENOMIC DNA]</scope>
    <source>
        <strain evidence="2 3">YN101</strain>
    </source>
</reference>
<evidence type="ECO:0000313" key="3">
    <source>
        <dbReference type="Proteomes" id="UP000315995"/>
    </source>
</evidence>
<evidence type="ECO:0000313" key="2">
    <source>
        <dbReference type="EMBL" id="QDG54142.1"/>
    </source>
</evidence>
<name>A0A4Y6Q0U4_PERCE</name>
<feature type="signal peptide" evidence="1">
    <location>
        <begin position="1"/>
        <end position="21"/>
    </location>
</feature>
<accession>A0A4Y6Q0U4</accession>
<proteinExistence type="predicted"/>
<dbReference type="OrthoDB" id="5525530at2"/>
<evidence type="ECO:0000256" key="1">
    <source>
        <dbReference type="SAM" id="SignalP"/>
    </source>
</evidence>
<keyword evidence="1" id="KW-0732">Signal</keyword>
<protein>
    <submittedName>
        <fullName evidence="2">Uncharacterized protein</fullName>
    </submittedName>
</protein>